<evidence type="ECO:0000313" key="5">
    <source>
        <dbReference type="EMBL" id="TIH40597.1"/>
    </source>
</evidence>
<organism evidence="5 6">
    <name type="scientific">Subtercola vilae</name>
    <dbReference type="NCBI Taxonomy" id="2056433"/>
    <lineage>
        <taxon>Bacteria</taxon>
        <taxon>Bacillati</taxon>
        <taxon>Actinomycetota</taxon>
        <taxon>Actinomycetes</taxon>
        <taxon>Micrococcales</taxon>
        <taxon>Microbacteriaceae</taxon>
        <taxon>Subtercola</taxon>
    </lineage>
</organism>
<dbReference type="Proteomes" id="UP000306192">
    <property type="component" value="Unassembled WGS sequence"/>
</dbReference>
<dbReference type="Pfam" id="PF11999">
    <property type="entry name" value="Ice_binding"/>
    <property type="match status" value="1"/>
</dbReference>
<dbReference type="RefSeq" id="WP_136640368.1">
    <property type="nucleotide sequence ID" value="NZ_QYRT01000002.1"/>
</dbReference>
<feature type="signal peptide" evidence="4">
    <location>
        <begin position="1"/>
        <end position="29"/>
    </location>
</feature>
<keyword evidence="6" id="KW-1185">Reference proteome</keyword>
<evidence type="ECO:0000256" key="1">
    <source>
        <dbReference type="ARBA" id="ARBA00005445"/>
    </source>
</evidence>
<feature type="chain" id="PRO_5020551857" evidence="4">
    <location>
        <begin position="30"/>
        <end position="379"/>
    </location>
</feature>
<comment type="caution">
    <text evidence="5">The sequence shown here is derived from an EMBL/GenBank/DDBJ whole genome shotgun (WGS) entry which is preliminary data.</text>
</comment>
<dbReference type="OrthoDB" id="2082707at2"/>
<name>A0A4T2C8K2_9MICO</name>
<evidence type="ECO:0000256" key="2">
    <source>
        <dbReference type="ARBA" id="ARBA00022729"/>
    </source>
</evidence>
<keyword evidence="3" id="KW-1133">Transmembrane helix</keyword>
<gene>
    <name evidence="5" type="ORF">D4765_01015</name>
</gene>
<evidence type="ECO:0000256" key="3">
    <source>
        <dbReference type="SAM" id="Phobius"/>
    </source>
</evidence>
<dbReference type="EMBL" id="QYRT01000002">
    <property type="protein sequence ID" value="TIH40597.1"/>
    <property type="molecule type" value="Genomic_DNA"/>
</dbReference>
<evidence type="ECO:0000256" key="4">
    <source>
        <dbReference type="SAM" id="SignalP"/>
    </source>
</evidence>
<protein>
    <submittedName>
        <fullName evidence="5">DUF3494 domain-containing protein</fullName>
    </submittedName>
</protein>
<dbReference type="AlphaFoldDB" id="A0A4T2C8K2"/>
<feature type="transmembrane region" description="Helical" evidence="3">
    <location>
        <begin position="323"/>
        <end position="351"/>
    </location>
</feature>
<accession>A0A4T2C8K2</accession>
<keyword evidence="3" id="KW-0812">Transmembrane</keyword>
<sequence length="379" mass="37514">MYPTRRAVLIGAAWSVPVISLAVATPASAASGGVSQLSLASSSPKLQGMPSGGGTAPLIVSFAEVGGAPTTGPASVWVTRLNGANGYPTVTDELVNGTNPDWTVSSSPTHHVLTYTAIIPANADSTGFTGTWNVMSAAPTSGFSTATLVGNDVGTSTSTGSTDSSTAATNEVTIPFSITNTVNLGTARAYALIGQLALTDDGTSTFDGAIGFDPGAALTGFSPAAQTQYGTESQNSQATRDAHAAFASAQSMTATHALPGQLGAAVITPGVWHSVAALGLTGNLTFDGGGQSNAVFILQCDAAITTAAASTMSLVNGARAANIFWVIGAATTLGAGSLFIGTALIGAALTVGSASRIEGRMLTPNAAVTLASSTITVPR</sequence>
<reference evidence="5 6" key="1">
    <citation type="journal article" date="2019" name="Microorganisms">
        <title>Systematic Affiliation and Genome Analysis of Subtercola vilae DB165(T) with Particular Emphasis on Cold Adaptation of an Isolate from a High-Altitude Cold Volcano Lake.</title>
        <authorList>
            <person name="Villalobos A.S."/>
            <person name="Wiese J."/>
            <person name="Imhoff J.F."/>
            <person name="Dorador C."/>
            <person name="Keller A."/>
            <person name="Hentschel U."/>
        </authorList>
    </citation>
    <scope>NUCLEOTIDE SEQUENCE [LARGE SCALE GENOMIC DNA]</scope>
    <source>
        <strain evidence="5 6">DB165</strain>
    </source>
</reference>
<comment type="similarity">
    <text evidence="1">Belongs to the ice-binding protein family.</text>
</comment>
<keyword evidence="3" id="KW-0472">Membrane</keyword>
<dbReference type="InterPro" id="IPR021884">
    <property type="entry name" value="Ice-bd_prot"/>
</dbReference>
<evidence type="ECO:0000313" key="6">
    <source>
        <dbReference type="Proteomes" id="UP000306192"/>
    </source>
</evidence>
<proteinExistence type="inferred from homology"/>
<keyword evidence="2 4" id="KW-0732">Signal</keyword>